<name>A0A9P3G5B3_9APHY</name>
<dbReference type="PRINTS" id="PR00119">
    <property type="entry name" value="CATATPASE"/>
</dbReference>
<dbReference type="InterPro" id="IPR044492">
    <property type="entry name" value="P_typ_ATPase_HD_dom"/>
</dbReference>
<dbReference type="PROSITE" id="PS00154">
    <property type="entry name" value="ATPASE_E1_E2"/>
    <property type="match status" value="1"/>
</dbReference>
<dbReference type="Pfam" id="PF24534">
    <property type="entry name" value="HMA_PCA1"/>
    <property type="match status" value="1"/>
</dbReference>
<comment type="caution">
    <text evidence="10">The sequence shown here is derived from an EMBL/GenBank/DDBJ whole genome shotgun (WGS) entry which is preliminary data.</text>
</comment>
<dbReference type="SFLD" id="SFLDG00002">
    <property type="entry name" value="C1.7:_P-type_atpase_like"/>
    <property type="match status" value="1"/>
</dbReference>
<feature type="domain" description="PCA1 HMA heavy metal-associated" evidence="9">
    <location>
        <begin position="4"/>
        <end position="49"/>
    </location>
</feature>
<keyword evidence="6 7" id="KW-0472">Membrane</keyword>
<feature type="transmembrane region" description="Helical" evidence="7">
    <location>
        <begin position="93"/>
        <end position="114"/>
    </location>
</feature>
<dbReference type="AlphaFoldDB" id="A0A9P3G5B3"/>
<dbReference type="InterPro" id="IPR023299">
    <property type="entry name" value="ATPase_P-typ_cyto_dom_N"/>
</dbReference>
<dbReference type="SFLD" id="SFLDS00003">
    <property type="entry name" value="Haloacid_Dehalogenase"/>
    <property type="match status" value="1"/>
</dbReference>
<feature type="domain" description="P-type ATPase A" evidence="8">
    <location>
        <begin position="203"/>
        <end position="300"/>
    </location>
</feature>
<evidence type="ECO:0000259" key="9">
    <source>
        <dbReference type="Pfam" id="PF24534"/>
    </source>
</evidence>
<keyword evidence="11" id="KW-1185">Reference proteome</keyword>
<protein>
    <submittedName>
        <fullName evidence="10">Heavy metal translocating P-type ATPase</fullName>
    </submittedName>
</protein>
<evidence type="ECO:0000259" key="8">
    <source>
        <dbReference type="Pfam" id="PF00122"/>
    </source>
</evidence>
<dbReference type="Proteomes" id="UP000703269">
    <property type="component" value="Unassembled WGS sequence"/>
</dbReference>
<feature type="transmembrane region" description="Helical" evidence="7">
    <location>
        <begin position="317"/>
        <end position="343"/>
    </location>
</feature>
<dbReference type="GO" id="GO:0019829">
    <property type="term" value="F:ATPase-coupled monoatomic cation transmembrane transporter activity"/>
    <property type="evidence" value="ECO:0007669"/>
    <property type="project" value="InterPro"/>
</dbReference>
<reference evidence="10 11" key="1">
    <citation type="submission" date="2021-08" db="EMBL/GenBank/DDBJ databases">
        <title>Draft Genome Sequence of Phanerochaete sordida strain YK-624.</title>
        <authorList>
            <person name="Mori T."/>
            <person name="Dohra H."/>
            <person name="Suzuki T."/>
            <person name="Kawagishi H."/>
            <person name="Hirai H."/>
        </authorList>
    </citation>
    <scope>NUCLEOTIDE SEQUENCE [LARGE SCALE GENOMIC DNA]</scope>
    <source>
        <strain evidence="10 11">YK-624</strain>
    </source>
</reference>
<dbReference type="SFLD" id="SFLDF00027">
    <property type="entry name" value="p-type_atpase"/>
    <property type="match status" value="1"/>
</dbReference>
<dbReference type="FunFam" id="2.70.150.10:FF:000002">
    <property type="entry name" value="Copper-transporting ATPase 1, putative"/>
    <property type="match status" value="1"/>
</dbReference>
<evidence type="ECO:0000256" key="2">
    <source>
        <dbReference type="ARBA" id="ARBA00022692"/>
    </source>
</evidence>
<evidence type="ECO:0000256" key="4">
    <source>
        <dbReference type="ARBA" id="ARBA00022967"/>
    </source>
</evidence>
<dbReference type="Gene3D" id="2.70.150.10">
    <property type="entry name" value="Calcium-transporting ATPase, cytoplasmic transduction domain A"/>
    <property type="match status" value="1"/>
</dbReference>
<dbReference type="InterPro" id="IPR036412">
    <property type="entry name" value="HAD-like_sf"/>
</dbReference>
<dbReference type="InterPro" id="IPR027256">
    <property type="entry name" value="P-typ_ATPase_IB"/>
</dbReference>
<keyword evidence="7" id="KW-0067">ATP-binding</keyword>
<evidence type="ECO:0000313" key="10">
    <source>
        <dbReference type="EMBL" id="GJE88553.1"/>
    </source>
</evidence>
<dbReference type="NCBIfam" id="TIGR01511">
    <property type="entry name" value="ATPase-IB1_Cu"/>
    <property type="match status" value="1"/>
</dbReference>
<dbReference type="InterPro" id="IPR018303">
    <property type="entry name" value="ATPase_P-typ_P_site"/>
</dbReference>
<evidence type="ECO:0000256" key="5">
    <source>
        <dbReference type="ARBA" id="ARBA00022989"/>
    </source>
</evidence>
<feature type="transmembrane region" description="Helical" evidence="7">
    <location>
        <begin position="65"/>
        <end position="87"/>
    </location>
</feature>
<dbReference type="InterPro" id="IPR008250">
    <property type="entry name" value="ATPase_P-typ_transduc_dom_A_sf"/>
</dbReference>
<dbReference type="InterPro" id="IPR023298">
    <property type="entry name" value="ATPase_P-typ_TM_dom_sf"/>
</dbReference>
<evidence type="ECO:0000256" key="3">
    <source>
        <dbReference type="ARBA" id="ARBA00022723"/>
    </source>
</evidence>
<keyword evidence="7" id="KW-0547">Nucleotide-binding</keyword>
<dbReference type="InterPro" id="IPR056236">
    <property type="entry name" value="HMA_PCA1"/>
</dbReference>
<keyword evidence="5 7" id="KW-1133">Transmembrane helix</keyword>
<accession>A0A9P3G5B3</accession>
<keyword evidence="2 7" id="KW-0812">Transmembrane</keyword>
<comment type="similarity">
    <text evidence="7">Belongs to the cation transport ATPase (P-type) (TC 3.A.3) family. Type IB subfamily.</text>
</comment>
<sequence length="722" mass="75736">MISLPPPAGVFKVVKIRKATLRITYDPHVVGAREAMAAYDECSPVLAPEPQDPALTAGAKHIQMLLLRTAASSILTVPVLVMTWAPLPHHPHAYAISSLVLATIVQTAVAGPFYRHAFKSLFLSGLIEMDLLVVLSTTTAYVYSVVAFAYEMLGKPLQGGSFFETSTLLVTLIMFGQLASAFARQRAVAAISLRSLQESSAVVTVDHADGSVTDEIIDARLLQHNDIFRVLPDSTIITDGVVVSGSSTVDESMMTGESLPVEKTSGSEVVAGTRNGSGMLLVRVKRLPGENTISDIANMVDDARFSRAHIQGLVDRVCAWFVPTVLVLGAIVFIIWVLIGIYGKKQSAGDAVVRAVTYAIAVLAISCPCAIGLAVPMVVLIASGVAARLGLIFKAATTIETAREVTHAVFDKTGTLTTGHLEVAHVEILQETVGDGSLKSSSVILALVAVSKHPVARAVAACLIKDGGTTSAQLANIEEIAGKGVQGNLSGRLLQAGNAKWLDLEGHPSVRQVLDAQLTTFCVTYNGTLVAVFGLSDSIRPEVPGLLSMLSKRNIEVSVLSGDHASVVQRVASTLRIPPNRVRASCLPADKAEYIRTLQVGGARVLFCGDGLNDSVALAQADIGVHVAVSAGAGAAASAAADVVLIHTSLDGVAALLGLSDAVHRRIMLNFAWAAVYNTVAILFAAGAFVHARIAPAYAGLGELVSVLPVVLVAMQLKWYAA</sequence>
<dbReference type="NCBIfam" id="TIGR01494">
    <property type="entry name" value="ATPase_P-type"/>
    <property type="match status" value="2"/>
</dbReference>
<dbReference type="GO" id="GO:0016887">
    <property type="term" value="F:ATP hydrolysis activity"/>
    <property type="evidence" value="ECO:0007669"/>
    <property type="project" value="InterPro"/>
</dbReference>
<dbReference type="SUPFAM" id="SSF81653">
    <property type="entry name" value="Calcium ATPase, transduction domain A"/>
    <property type="match status" value="1"/>
</dbReference>
<dbReference type="Pfam" id="PF00702">
    <property type="entry name" value="Hydrolase"/>
    <property type="match status" value="1"/>
</dbReference>
<evidence type="ECO:0000256" key="7">
    <source>
        <dbReference type="RuleBase" id="RU362081"/>
    </source>
</evidence>
<keyword evidence="3 7" id="KW-0479">Metal-binding</keyword>
<feature type="transmembrane region" description="Helical" evidence="7">
    <location>
        <begin position="355"/>
        <end position="382"/>
    </location>
</feature>
<dbReference type="Pfam" id="PF00122">
    <property type="entry name" value="E1-E2_ATPase"/>
    <property type="match status" value="1"/>
</dbReference>
<dbReference type="SUPFAM" id="SSF56784">
    <property type="entry name" value="HAD-like"/>
    <property type="match status" value="1"/>
</dbReference>
<evidence type="ECO:0000256" key="6">
    <source>
        <dbReference type="ARBA" id="ARBA00023136"/>
    </source>
</evidence>
<comment type="subcellular location">
    <subcellularLocation>
        <location evidence="1 7">Membrane</location>
    </subcellularLocation>
</comment>
<dbReference type="PANTHER" id="PTHR46594">
    <property type="entry name" value="P-TYPE CATION-TRANSPORTING ATPASE"/>
    <property type="match status" value="1"/>
</dbReference>
<dbReference type="OrthoDB" id="432719at2759"/>
<proteinExistence type="inferred from homology"/>
<feature type="transmembrane region" description="Helical" evidence="7">
    <location>
        <begin position="126"/>
        <end position="150"/>
    </location>
</feature>
<dbReference type="GO" id="GO:0016020">
    <property type="term" value="C:membrane"/>
    <property type="evidence" value="ECO:0007669"/>
    <property type="project" value="UniProtKB-SubCell"/>
</dbReference>
<dbReference type="EMBL" id="BPQB01000009">
    <property type="protein sequence ID" value="GJE88553.1"/>
    <property type="molecule type" value="Genomic_DNA"/>
</dbReference>
<feature type="transmembrane region" description="Helical" evidence="7">
    <location>
        <begin position="162"/>
        <end position="183"/>
    </location>
</feature>
<dbReference type="NCBIfam" id="TIGR01525">
    <property type="entry name" value="ATPase-IB_hvy"/>
    <property type="match status" value="1"/>
</dbReference>
<dbReference type="GO" id="GO:0046872">
    <property type="term" value="F:metal ion binding"/>
    <property type="evidence" value="ECO:0007669"/>
    <property type="project" value="UniProtKB-KW"/>
</dbReference>
<gene>
    <name evidence="10" type="ORF">PsYK624_046360</name>
</gene>
<evidence type="ECO:0000313" key="11">
    <source>
        <dbReference type="Proteomes" id="UP000703269"/>
    </source>
</evidence>
<dbReference type="InterPro" id="IPR059000">
    <property type="entry name" value="ATPase_P-type_domA"/>
</dbReference>
<feature type="transmembrane region" description="Helical" evidence="7">
    <location>
        <begin position="671"/>
        <end position="691"/>
    </location>
</feature>
<dbReference type="SUPFAM" id="SSF81665">
    <property type="entry name" value="Calcium ATPase, transmembrane domain M"/>
    <property type="match status" value="1"/>
</dbReference>
<dbReference type="GO" id="GO:0005524">
    <property type="term" value="F:ATP binding"/>
    <property type="evidence" value="ECO:0007669"/>
    <property type="project" value="UniProtKB-UniRule"/>
</dbReference>
<dbReference type="InterPro" id="IPR001757">
    <property type="entry name" value="P_typ_ATPase"/>
</dbReference>
<dbReference type="InterPro" id="IPR023214">
    <property type="entry name" value="HAD_sf"/>
</dbReference>
<dbReference type="PANTHER" id="PTHR46594:SF4">
    <property type="entry name" value="P-TYPE CATION-TRANSPORTING ATPASE"/>
    <property type="match status" value="1"/>
</dbReference>
<dbReference type="Gene3D" id="3.40.50.1000">
    <property type="entry name" value="HAD superfamily/HAD-like"/>
    <property type="match status" value="1"/>
</dbReference>
<evidence type="ECO:0000256" key="1">
    <source>
        <dbReference type="ARBA" id="ARBA00004370"/>
    </source>
</evidence>
<organism evidence="10 11">
    <name type="scientific">Phanerochaete sordida</name>
    <dbReference type="NCBI Taxonomy" id="48140"/>
    <lineage>
        <taxon>Eukaryota</taxon>
        <taxon>Fungi</taxon>
        <taxon>Dikarya</taxon>
        <taxon>Basidiomycota</taxon>
        <taxon>Agaricomycotina</taxon>
        <taxon>Agaricomycetes</taxon>
        <taxon>Polyporales</taxon>
        <taxon>Phanerochaetaceae</taxon>
        <taxon>Phanerochaete</taxon>
    </lineage>
</organism>
<dbReference type="Gene3D" id="3.40.1110.10">
    <property type="entry name" value="Calcium-transporting ATPase, cytoplasmic domain N"/>
    <property type="match status" value="1"/>
</dbReference>
<keyword evidence="4" id="KW-1278">Translocase</keyword>
<feature type="transmembrane region" description="Helical" evidence="7">
    <location>
        <begin position="697"/>
        <end position="717"/>
    </location>
</feature>